<dbReference type="AlphaFoldDB" id="A0A6I4VPU1"/>
<protein>
    <submittedName>
        <fullName evidence="1">Uncharacterized protein</fullName>
    </submittedName>
</protein>
<dbReference type="EMBL" id="WUUL01000001">
    <property type="protein sequence ID" value="MXQ52391.1"/>
    <property type="molecule type" value="Genomic_DNA"/>
</dbReference>
<dbReference type="Proteomes" id="UP000430692">
    <property type="component" value="Unassembled WGS sequence"/>
</dbReference>
<proteinExistence type="predicted"/>
<comment type="caution">
    <text evidence="1">The sequence shown here is derived from an EMBL/GenBank/DDBJ whole genome shotgun (WGS) entry which is preliminary data.</text>
</comment>
<evidence type="ECO:0000313" key="2">
    <source>
        <dbReference type="Proteomes" id="UP000430692"/>
    </source>
</evidence>
<keyword evidence="2" id="KW-1185">Reference proteome</keyword>
<name>A0A6I4VPU1_9BACL</name>
<accession>A0A6I4VPU1</accession>
<gene>
    <name evidence="1" type="ORF">GSM42_01205</name>
</gene>
<organism evidence="1 2">
    <name type="scientific">Shimazuella alba</name>
    <dbReference type="NCBI Taxonomy" id="2690964"/>
    <lineage>
        <taxon>Bacteria</taxon>
        <taxon>Bacillati</taxon>
        <taxon>Bacillota</taxon>
        <taxon>Bacilli</taxon>
        <taxon>Bacillales</taxon>
        <taxon>Thermoactinomycetaceae</taxon>
        <taxon>Shimazuella</taxon>
    </lineage>
</organism>
<evidence type="ECO:0000313" key="1">
    <source>
        <dbReference type="EMBL" id="MXQ52391.1"/>
    </source>
</evidence>
<reference evidence="1 2" key="1">
    <citation type="submission" date="2019-12" db="EMBL/GenBank/DDBJ databases">
        <title>Whole-genome analyses of novel actinobacteria.</title>
        <authorList>
            <person name="Sahin N."/>
            <person name="Saygin H."/>
        </authorList>
    </citation>
    <scope>NUCLEOTIDE SEQUENCE [LARGE SCALE GENOMIC DNA]</scope>
    <source>
        <strain evidence="1 2">KC615</strain>
    </source>
</reference>
<sequence length="48" mass="5333">MMAAVHSVIEELAEHPLLLEALLRGRRCLPRGLDGLSMAQECSLNQYP</sequence>
<dbReference type="RefSeq" id="WP_160799418.1">
    <property type="nucleotide sequence ID" value="NZ_WUUL01000001.1"/>
</dbReference>